<dbReference type="EMBL" id="GG658170">
    <property type="protein sequence ID" value="EEO30324.1"/>
    <property type="molecule type" value="Genomic_DNA"/>
</dbReference>
<dbReference type="Pfam" id="PF21537">
    <property type="entry name" value="DUF1980_C"/>
    <property type="match status" value="1"/>
</dbReference>
<feature type="region of interest" description="Disordered" evidence="1">
    <location>
        <begin position="25"/>
        <end position="66"/>
    </location>
</feature>
<dbReference type="PROSITE" id="PS51257">
    <property type="entry name" value="PROKAR_LIPOPROTEIN"/>
    <property type="match status" value="1"/>
</dbReference>
<evidence type="ECO:0000313" key="5">
    <source>
        <dbReference type="Proteomes" id="UP000005089"/>
    </source>
</evidence>
<evidence type="ECO:0000256" key="1">
    <source>
        <dbReference type="SAM" id="MobiDB-lite"/>
    </source>
</evidence>
<keyword evidence="5" id="KW-1185">Reference proteome</keyword>
<dbReference type="RefSeq" id="WP_005881399.1">
    <property type="nucleotide sequence ID" value="NZ_CP019430.1"/>
</dbReference>
<name>C3XAU8_OXAFO</name>
<keyword evidence="2" id="KW-0732">Signal</keyword>
<dbReference type="Proteomes" id="UP000005089">
    <property type="component" value="Unassembled WGS sequence"/>
</dbReference>
<dbReference type="OrthoDB" id="359707at2"/>
<dbReference type="AlphaFoldDB" id="C3XAU8"/>
<accession>C3XAU8</accession>
<sequence>MKKFCITVALCLLVSGCSNPAGRMGFDAKPPKMDDTPTIYSDSLADTSREEVSDEEEVPEPYNPNPDSDILEISEKMFLTQINDIYYNFDEYKDKTIIVEGMYASFTTRDGSLKVPVIYRYGPGCCDNDGWGGFLLKYAGQLPQEKDWIRVTGTPELTRTPEGYTNLVLNVISIERKTQHGKELVTQ</sequence>
<organism evidence="4 5">
    <name type="scientific">Oxalobacter formigenes OXCC13</name>
    <dbReference type="NCBI Taxonomy" id="556269"/>
    <lineage>
        <taxon>Bacteria</taxon>
        <taxon>Pseudomonadati</taxon>
        <taxon>Pseudomonadota</taxon>
        <taxon>Betaproteobacteria</taxon>
        <taxon>Burkholderiales</taxon>
        <taxon>Oxalobacteraceae</taxon>
        <taxon>Oxalobacter</taxon>
    </lineage>
</organism>
<dbReference type="GeneID" id="77134658"/>
<evidence type="ECO:0000313" key="4">
    <source>
        <dbReference type="EMBL" id="EEO30324.1"/>
    </source>
</evidence>
<dbReference type="HOGENOM" id="CLU_116197_0_0_4"/>
<protein>
    <recommendedName>
        <fullName evidence="3">DUF1980 domain-containing protein</fullName>
    </recommendedName>
</protein>
<dbReference type="STRING" id="847.BRW83_0759"/>
<gene>
    <name evidence="4" type="ORF">OFBG_01352</name>
</gene>
<proteinExistence type="predicted"/>
<dbReference type="eggNOG" id="COG3689">
    <property type="taxonomic scope" value="Bacteria"/>
</dbReference>
<dbReference type="InterPro" id="IPR048447">
    <property type="entry name" value="DUF1980_C"/>
</dbReference>
<feature type="signal peptide" evidence="2">
    <location>
        <begin position="1"/>
        <end position="20"/>
    </location>
</feature>
<feature type="domain" description="DUF1980" evidence="3">
    <location>
        <begin position="63"/>
        <end position="158"/>
    </location>
</feature>
<reference evidence="4 5" key="1">
    <citation type="submission" date="2009-02" db="EMBL/GenBank/DDBJ databases">
        <title>The Genome Sequence of Oxalobacter formigenes OXCC13.</title>
        <authorList>
            <consortium name="The Broad Institute Genome Sequencing Platform"/>
            <person name="Ward D."/>
            <person name="Young S.K."/>
            <person name="Kodira C.D."/>
            <person name="Zeng Q."/>
            <person name="Koehrsen M."/>
            <person name="Alvarado L."/>
            <person name="Berlin A."/>
            <person name="Borenstein D."/>
            <person name="Chen Z."/>
            <person name="Engels R."/>
            <person name="Freedman E."/>
            <person name="Gellesch M."/>
            <person name="Goldberg J."/>
            <person name="Griggs A."/>
            <person name="Gujja S."/>
            <person name="Heiman D."/>
            <person name="Hepburn T."/>
            <person name="Howarth C."/>
            <person name="Jen D."/>
            <person name="Larson L."/>
            <person name="Lewis B."/>
            <person name="Mehta T."/>
            <person name="Park D."/>
            <person name="Pearson M."/>
            <person name="Roberts A."/>
            <person name="Saif S."/>
            <person name="Shea T."/>
            <person name="Shenoy N."/>
            <person name="Sisk P."/>
            <person name="Stolte C."/>
            <person name="Sykes S."/>
            <person name="Walk T."/>
            <person name="White J."/>
            <person name="Yandava C."/>
            <person name="Allison M.J."/>
            <person name="Lander E."/>
            <person name="Nusbaum C."/>
            <person name="Galagan J."/>
            <person name="Birren B."/>
        </authorList>
    </citation>
    <scope>NUCLEOTIDE SEQUENCE [LARGE SCALE GENOMIC DNA]</scope>
    <source>
        <strain evidence="4 5">OXCC13</strain>
    </source>
</reference>
<evidence type="ECO:0000259" key="3">
    <source>
        <dbReference type="Pfam" id="PF21537"/>
    </source>
</evidence>
<feature type="chain" id="PRO_5005667585" description="DUF1980 domain-containing protein" evidence="2">
    <location>
        <begin position="21"/>
        <end position="187"/>
    </location>
</feature>
<evidence type="ECO:0000256" key="2">
    <source>
        <dbReference type="SAM" id="SignalP"/>
    </source>
</evidence>